<gene>
    <name evidence="2" type="ORF">MCNOR_2445</name>
</gene>
<dbReference type="AlphaFoldDB" id="A0AA35Y1G7"/>
<feature type="region of interest" description="Disordered" evidence="1">
    <location>
        <begin position="84"/>
        <end position="113"/>
    </location>
</feature>
<evidence type="ECO:0000313" key="3">
    <source>
        <dbReference type="Proteomes" id="UP001158598"/>
    </source>
</evidence>
<proteinExistence type="predicted"/>
<dbReference type="EMBL" id="OX458332">
    <property type="protein sequence ID" value="CAI8848269.1"/>
    <property type="molecule type" value="Genomic_DNA"/>
</dbReference>
<dbReference type="Proteomes" id="UP001158598">
    <property type="component" value="Chromosome"/>
</dbReference>
<name>A0AA35Y1G7_METCP</name>
<sequence length="113" mass="12217">MPACMSMVGALDPQWFAQSTDGELSCVAAEDESPDQAEIGPTPNTLIDMALGQAGKTAAPGFHRVLRQLTRGMAETARILVPFGITRPTAQDMDPPAENREDERHRPSPEVFP</sequence>
<organism evidence="2 3">
    <name type="scientific">Methylococcus capsulatus</name>
    <dbReference type="NCBI Taxonomy" id="414"/>
    <lineage>
        <taxon>Bacteria</taxon>
        <taxon>Pseudomonadati</taxon>
        <taxon>Pseudomonadota</taxon>
        <taxon>Gammaproteobacteria</taxon>
        <taxon>Methylococcales</taxon>
        <taxon>Methylococcaceae</taxon>
        <taxon>Methylococcus</taxon>
    </lineage>
</organism>
<reference evidence="2" key="1">
    <citation type="submission" date="2023-03" db="EMBL/GenBank/DDBJ databases">
        <authorList>
            <person name="Pearce D."/>
        </authorList>
    </citation>
    <scope>NUCLEOTIDE SEQUENCE</scope>
    <source>
        <strain evidence="2">Mc</strain>
    </source>
</reference>
<feature type="compositionally biased region" description="Basic and acidic residues" evidence="1">
    <location>
        <begin position="97"/>
        <end position="113"/>
    </location>
</feature>
<protein>
    <submittedName>
        <fullName evidence="2">Uncharacterized protein</fullName>
    </submittedName>
</protein>
<accession>A0AA35Y1G7</accession>
<evidence type="ECO:0000256" key="1">
    <source>
        <dbReference type="SAM" id="MobiDB-lite"/>
    </source>
</evidence>
<evidence type="ECO:0000313" key="2">
    <source>
        <dbReference type="EMBL" id="CAI8848269.1"/>
    </source>
</evidence>